<dbReference type="STRING" id="6183.A0A3Q0KKY5"/>
<dbReference type="WBParaSite" id="Smp_125740.1">
    <property type="protein sequence ID" value="Smp_125740.1"/>
    <property type="gene ID" value="Smp_125740"/>
</dbReference>
<dbReference type="PANTHER" id="PTHR46065:SF3">
    <property type="entry name" value="FI20425P1"/>
    <property type="match status" value="1"/>
</dbReference>
<dbReference type="InParanoid" id="A0A3Q0KKY5"/>
<reference evidence="2" key="1">
    <citation type="journal article" date="2012" name="PLoS Negl. Trop. Dis.">
        <title>A systematically improved high quality genome and transcriptome of the human blood fluke Schistosoma mansoni.</title>
        <authorList>
            <person name="Protasio A.V."/>
            <person name="Tsai I.J."/>
            <person name="Babbage A."/>
            <person name="Nichol S."/>
            <person name="Hunt M."/>
            <person name="Aslett M.A."/>
            <person name="De Silva N."/>
            <person name="Velarde G.S."/>
            <person name="Anderson T.J."/>
            <person name="Clark R.C."/>
            <person name="Davidson C."/>
            <person name="Dillon G.P."/>
            <person name="Holroyd N.E."/>
            <person name="LoVerde P.T."/>
            <person name="Lloyd C."/>
            <person name="McQuillan J."/>
            <person name="Oliveira G."/>
            <person name="Otto T.D."/>
            <person name="Parker-Manuel S.J."/>
            <person name="Quail M.A."/>
            <person name="Wilson R.A."/>
            <person name="Zerlotini A."/>
            <person name="Dunne D.W."/>
            <person name="Berriman M."/>
        </authorList>
    </citation>
    <scope>NUCLEOTIDE SEQUENCE [LARGE SCALE GENOMIC DNA]</scope>
    <source>
        <strain evidence="2">Puerto Rican</strain>
    </source>
</reference>
<proteinExistence type="predicted"/>
<keyword evidence="2" id="KW-1185">Reference proteome</keyword>
<accession>A0A3Q0KKY5</accession>
<keyword evidence="1" id="KW-0812">Transmembrane</keyword>
<evidence type="ECO:0000313" key="3">
    <source>
        <dbReference type="WBParaSite" id="Smp_125740.1"/>
    </source>
</evidence>
<name>A0A3Q0KKY5_SCHMA</name>
<evidence type="ECO:0000256" key="1">
    <source>
        <dbReference type="SAM" id="Phobius"/>
    </source>
</evidence>
<evidence type="ECO:0000313" key="2">
    <source>
        <dbReference type="Proteomes" id="UP000008854"/>
    </source>
</evidence>
<feature type="transmembrane region" description="Helical" evidence="1">
    <location>
        <begin position="56"/>
        <end position="78"/>
    </location>
</feature>
<dbReference type="PANTHER" id="PTHR46065">
    <property type="entry name" value="E3 UBIQUITIN-PROTEIN LIGASE MARCH 2/3 FAMILY MEMBER"/>
    <property type="match status" value="1"/>
</dbReference>
<feature type="transmembrane region" description="Helical" evidence="1">
    <location>
        <begin position="12"/>
        <end position="36"/>
    </location>
</feature>
<keyword evidence="1" id="KW-1133">Transmembrane helix</keyword>
<keyword evidence="1" id="KW-0472">Membrane</keyword>
<reference evidence="3" key="2">
    <citation type="submission" date="2018-12" db="UniProtKB">
        <authorList>
            <consortium name="WormBaseParasite"/>
        </authorList>
    </citation>
    <scope>IDENTIFICATION</scope>
    <source>
        <strain evidence="3">Puerto Rican</strain>
    </source>
</reference>
<dbReference type="AlphaFoldDB" id="A0A3Q0KKY5"/>
<sequence>MGGKGDGIHRRRYLWTDLICLLIMIPLLTLCAWLAISSNQDERSASSRKFPWQSFFLGLLCSLLLLVFNIWLMFSLRYHHQSWKLWRKEQSYIVLSETVKRKKVINVKRDSQNPNLIIQSNKQEQNQQFKRLDIPESDETSMKPNKTIGDSELAINTIRQQCLNTENYSGPVWCMKSAICDEITNTGENDGTAIYNKLRTLSSEEVTIKGDTKHAVQTEPISFKSSLSVFTVPTEPCANDTVNDATN</sequence>
<organism evidence="2 3">
    <name type="scientific">Schistosoma mansoni</name>
    <name type="common">Blood fluke</name>
    <dbReference type="NCBI Taxonomy" id="6183"/>
    <lineage>
        <taxon>Eukaryota</taxon>
        <taxon>Metazoa</taxon>
        <taxon>Spiralia</taxon>
        <taxon>Lophotrochozoa</taxon>
        <taxon>Platyhelminthes</taxon>
        <taxon>Trematoda</taxon>
        <taxon>Digenea</taxon>
        <taxon>Strigeidida</taxon>
        <taxon>Schistosomatoidea</taxon>
        <taxon>Schistosomatidae</taxon>
        <taxon>Schistosoma</taxon>
    </lineage>
</organism>
<dbReference type="Proteomes" id="UP000008854">
    <property type="component" value="Unassembled WGS sequence"/>
</dbReference>
<dbReference type="GO" id="GO:0004842">
    <property type="term" value="F:ubiquitin-protein transferase activity"/>
    <property type="evidence" value="ECO:0007669"/>
    <property type="project" value="TreeGrafter"/>
</dbReference>
<dbReference type="GO" id="GO:0016567">
    <property type="term" value="P:protein ubiquitination"/>
    <property type="evidence" value="ECO:0007669"/>
    <property type="project" value="TreeGrafter"/>
</dbReference>
<protein>
    <submittedName>
        <fullName evidence="3">Uncharacterized protein</fullName>
    </submittedName>
</protein>